<organism evidence="4 5">
    <name type="scientific">Scrofimicrobium canadense</name>
    <dbReference type="NCBI Taxonomy" id="2652290"/>
    <lineage>
        <taxon>Bacteria</taxon>
        <taxon>Bacillati</taxon>
        <taxon>Actinomycetota</taxon>
        <taxon>Actinomycetes</taxon>
        <taxon>Actinomycetales</taxon>
        <taxon>Actinomycetaceae</taxon>
        <taxon>Scrofimicrobium</taxon>
    </lineage>
</organism>
<sequence>MPAQLGMRMGSTVADLAFWALAMAALTTLLHGVTRALNGRYKGNVLSLCWTVVALAWLIPVRPQSFPVLSRVVGVQVGATDSGVSSATTSSARVAGAAAPADTPAAWGHWVALVLGIWLLGVIVSLLRMMVQHWTLKARVERAPSLPVTEALLSLLRVECGRMNLRRLPTVLVLPGLSSPAIMGIVRPTLLMPEDVAFHSRFIVRHELEHLRRRDTTTRLLLGVARALQWWNPLMHLSVRNSLDAAEVACDQGALADADKAQRCDYAQLLLRASMGSVAGRSARLQAEPSLLARRGALAGRVKASVGTEKHMIGTGFLALVVVLVSMVGVPVAFAQEPSQTTPEVTSPVIVDTEAVPAPDSSVSKEAPAGSSTVDDAATRAEGEDAADSASNPTQVSEDEGLSNQQRHQYQHGNTRNPLQGNTAEGAGNAHGSRHGSHHGSS</sequence>
<keyword evidence="2" id="KW-0812">Transmembrane</keyword>
<feature type="compositionally biased region" description="Basic residues" evidence="1">
    <location>
        <begin position="432"/>
        <end position="442"/>
    </location>
</feature>
<feature type="transmembrane region" description="Helical" evidence="2">
    <location>
        <begin position="16"/>
        <end position="33"/>
    </location>
</feature>
<evidence type="ECO:0000256" key="2">
    <source>
        <dbReference type="SAM" id="Phobius"/>
    </source>
</evidence>
<dbReference type="Pfam" id="PF05569">
    <property type="entry name" value="Peptidase_M56"/>
    <property type="match status" value="1"/>
</dbReference>
<keyword evidence="5" id="KW-1185">Reference proteome</keyword>
<feature type="compositionally biased region" description="Polar residues" evidence="1">
    <location>
        <begin position="389"/>
        <end position="423"/>
    </location>
</feature>
<accession>A0A6N7WAT7</accession>
<dbReference type="PANTHER" id="PTHR34978">
    <property type="entry name" value="POSSIBLE SENSOR-TRANSDUCER PROTEIN BLAR"/>
    <property type="match status" value="1"/>
</dbReference>
<dbReference type="Proteomes" id="UP000470875">
    <property type="component" value="Unassembled WGS sequence"/>
</dbReference>
<proteinExistence type="predicted"/>
<comment type="caution">
    <text evidence="4">The sequence shown here is derived from an EMBL/GenBank/DDBJ whole genome shotgun (WGS) entry which is preliminary data.</text>
</comment>
<keyword evidence="2" id="KW-1133">Transmembrane helix</keyword>
<keyword evidence="2" id="KW-0472">Membrane</keyword>
<evidence type="ECO:0000259" key="3">
    <source>
        <dbReference type="Pfam" id="PF05569"/>
    </source>
</evidence>
<feature type="transmembrane region" description="Helical" evidence="2">
    <location>
        <begin position="313"/>
        <end position="334"/>
    </location>
</feature>
<dbReference type="AlphaFoldDB" id="A0A6N7WAT7"/>
<evidence type="ECO:0000313" key="4">
    <source>
        <dbReference type="EMBL" id="MSS85336.1"/>
    </source>
</evidence>
<dbReference type="CDD" id="cd07341">
    <property type="entry name" value="M56_BlaR1_MecR1_like"/>
    <property type="match status" value="1"/>
</dbReference>
<reference evidence="4 5" key="1">
    <citation type="submission" date="2019-08" db="EMBL/GenBank/DDBJ databases">
        <title>In-depth cultivation of the pig gut microbiome towards novel bacterial diversity and tailored functional studies.</title>
        <authorList>
            <person name="Wylensek D."/>
            <person name="Hitch T.C.A."/>
            <person name="Clavel T."/>
        </authorList>
    </citation>
    <scope>NUCLEOTIDE SEQUENCE [LARGE SCALE GENOMIC DNA]</scope>
    <source>
        <strain evidence="4 5">WB03_NA08</strain>
    </source>
</reference>
<gene>
    <name evidence="4" type="ORF">FYJ24_11360</name>
</gene>
<name>A0A6N7WAT7_9ACTO</name>
<dbReference type="EMBL" id="VULO01000015">
    <property type="protein sequence ID" value="MSS85336.1"/>
    <property type="molecule type" value="Genomic_DNA"/>
</dbReference>
<feature type="domain" description="Peptidase M56" evidence="3">
    <location>
        <begin position="21"/>
        <end position="279"/>
    </location>
</feature>
<dbReference type="InterPro" id="IPR052173">
    <property type="entry name" value="Beta-lactam_resp_regulator"/>
</dbReference>
<feature type="transmembrane region" description="Helical" evidence="2">
    <location>
        <begin position="45"/>
        <end position="61"/>
    </location>
</feature>
<protein>
    <submittedName>
        <fullName evidence="4">M56 family metallopeptidase</fullName>
    </submittedName>
</protein>
<evidence type="ECO:0000256" key="1">
    <source>
        <dbReference type="SAM" id="MobiDB-lite"/>
    </source>
</evidence>
<dbReference type="InterPro" id="IPR008756">
    <property type="entry name" value="Peptidase_M56"/>
</dbReference>
<dbReference type="PANTHER" id="PTHR34978:SF3">
    <property type="entry name" value="SLR0241 PROTEIN"/>
    <property type="match status" value="1"/>
</dbReference>
<feature type="transmembrane region" description="Helical" evidence="2">
    <location>
        <begin position="107"/>
        <end position="127"/>
    </location>
</feature>
<evidence type="ECO:0000313" key="5">
    <source>
        <dbReference type="Proteomes" id="UP000470875"/>
    </source>
</evidence>
<feature type="region of interest" description="Disordered" evidence="1">
    <location>
        <begin position="355"/>
        <end position="442"/>
    </location>
</feature>